<dbReference type="EMBL" id="KK121794">
    <property type="protein sequence ID" value="KFM81228.1"/>
    <property type="molecule type" value="Genomic_DNA"/>
</dbReference>
<feature type="non-terminal residue" evidence="2">
    <location>
        <position position="81"/>
    </location>
</feature>
<organism evidence="2 3">
    <name type="scientific">Stegodyphus mimosarum</name>
    <name type="common">African social velvet spider</name>
    <dbReference type="NCBI Taxonomy" id="407821"/>
    <lineage>
        <taxon>Eukaryota</taxon>
        <taxon>Metazoa</taxon>
        <taxon>Ecdysozoa</taxon>
        <taxon>Arthropoda</taxon>
        <taxon>Chelicerata</taxon>
        <taxon>Arachnida</taxon>
        <taxon>Araneae</taxon>
        <taxon>Araneomorphae</taxon>
        <taxon>Entelegynae</taxon>
        <taxon>Eresoidea</taxon>
        <taxon>Eresidae</taxon>
        <taxon>Stegodyphus</taxon>
    </lineage>
</organism>
<evidence type="ECO:0000313" key="2">
    <source>
        <dbReference type="EMBL" id="KFM81228.1"/>
    </source>
</evidence>
<dbReference type="Proteomes" id="UP000054359">
    <property type="component" value="Unassembled WGS sequence"/>
</dbReference>
<reference evidence="2 3" key="1">
    <citation type="submission" date="2013-11" db="EMBL/GenBank/DDBJ databases">
        <title>Genome sequencing of Stegodyphus mimosarum.</title>
        <authorList>
            <person name="Bechsgaard J."/>
        </authorList>
    </citation>
    <scope>NUCLEOTIDE SEQUENCE [LARGE SCALE GENOMIC DNA]</scope>
</reference>
<gene>
    <name evidence="2" type="ORF">X975_09276</name>
</gene>
<keyword evidence="3" id="KW-1185">Reference proteome</keyword>
<feature type="compositionally biased region" description="Low complexity" evidence="1">
    <location>
        <begin position="51"/>
        <end position="73"/>
    </location>
</feature>
<name>A0A087UV39_STEMI</name>
<dbReference type="OrthoDB" id="6434144at2759"/>
<evidence type="ECO:0000313" key="3">
    <source>
        <dbReference type="Proteomes" id="UP000054359"/>
    </source>
</evidence>
<accession>A0A087UV39</accession>
<feature type="region of interest" description="Disordered" evidence="1">
    <location>
        <begin position="24"/>
        <end position="81"/>
    </location>
</feature>
<evidence type="ECO:0000256" key="1">
    <source>
        <dbReference type="SAM" id="MobiDB-lite"/>
    </source>
</evidence>
<sequence>MKEYDMENLLQIEAECANILAASFGTQPPPQETITYRRPCSPEDCDKSNISAESTPSPASTPSRSAGSRTPSPLSSPPSTP</sequence>
<dbReference type="AlphaFoldDB" id="A0A087UV39"/>
<protein>
    <submittedName>
        <fullName evidence="2">Uncharacterized protein</fullName>
    </submittedName>
</protein>
<proteinExistence type="predicted"/>